<evidence type="ECO:0000313" key="4">
    <source>
        <dbReference type="EMBL" id="KAL1303307.1"/>
    </source>
</evidence>
<organism evidence="4 5">
    <name type="scientific">Neodothiora populina</name>
    <dbReference type="NCBI Taxonomy" id="2781224"/>
    <lineage>
        <taxon>Eukaryota</taxon>
        <taxon>Fungi</taxon>
        <taxon>Dikarya</taxon>
        <taxon>Ascomycota</taxon>
        <taxon>Pezizomycotina</taxon>
        <taxon>Dothideomycetes</taxon>
        <taxon>Dothideomycetidae</taxon>
        <taxon>Dothideales</taxon>
        <taxon>Dothioraceae</taxon>
        <taxon>Neodothiora</taxon>
    </lineage>
</organism>
<gene>
    <name evidence="4" type="ORF">AAFC00_006712</name>
</gene>
<dbReference type="PANTHER" id="PTHR13452:SF10">
    <property type="entry name" value="THUMP DOMAIN-CONTAINING PROTEIN 1"/>
    <property type="match status" value="1"/>
</dbReference>
<dbReference type="PROSITE" id="PS51165">
    <property type="entry name" value="THUMP"/>
    <property type="match status" value="1"/>
</dbReference>
<dbReference type="PANTHER" id="PTHR13452">
    <property type="entry name" value="THUMP DOMAIN CONTAINING PROTEIN 1-RELATED"/>
    <property type="match status" value="1"/>
</dbReference>
<dbReference type="RefSeq" id="XP_069199582.1">
    <property type="nucleotide sequence ID" value="XM_069346704.1"/>
</dbReference>
<feature type="region of interest" description="Disordered" evidence="2">
    <location>
        <begin position="280"/>
        <end position="354"/>
    </location>
</feature>
<dbReference type="EMBL" id="JBFMKM010000010">
    <property type="protein sequence ID" value="KAL1303307.1"/>
    <property type="molecule type" value="Genomic_DNA"/>
</dbReference>
<feature type="compositionally biased region" description="Basic residues" evidence="2">
    <location>
        <begin position="23"/>
        <end position="32"/>
    </location>
</feature>
<feature type="compositionally biased region" description="Low complexity" evidence="2">
    <location>
        <begin position="313"/>
        <end position="348"/>
    </location>
</feature>
<evidence type="ECO:0000259" key="3">
    <source>
        <dbReference type="PROSITE" id="PS51165"/>
    </source>
</evidence>
<accession>A0ABR3PB61</accession>
<sequence>MADTHDSRKRKAGAFGGDDSSKRSKQQPRGKQGKGSWNKNAEAFKNRSIQPGDSGIWATCDKGREGKCIAELRDLFGSYAEELYSDQLAAEAMDVDDDMEMDLEASIKAEVEGIKKPTQEPLFIPIKLDVQCVLFFRTRAPIEPVSFVRHICRDALNNPGRKRTRFAKRLSPMTLMGRASEEGLDEVAKKVLAPHFHKDPPEHRKFAIRPTLRNHNVLKRDVIIQKVAAMVGHGHKVDLKNYDDLIVVEAYTNVCGMSVVPSDFEELKRYNLAEIFSPTPKEQPKAEAIKAAPEETSNDAKEVAEEESETKPAEVAAPAEETAPAEPAKTESASTENVPAESTEVAAEVAEEKS</sequence>
<reference evidence="4 5" key="1">
    <citation type="submission" date="2024-07" db="EMBL/GenBank/DDBJ databases">
        <title>Draft sequence of the Neodothiora populina.</title>
        <authorList>
            <person name="Drown D.D."/>
            <person name="Schuette U.S."/>
            <person name="Buechlein A.B."/>
            <person name="Rusch D.R."/>
            <person name="Winton L.W."/>
            <person name="Adams G.A."/>
        </authorList>
    </citation>
    <scope>NUCLEOTIDE SEQUENCE [LARGE SCALE GENOMIC DNA]</scope>
    <source>
        <strain evidence="4 5">CPC 39397</strain>
    </source>
</reference>
<protein>
    <recommendedName>
        <fullName evidence="3">THUMP domain-containing protein</fullName>
    </recommendedName>
</protein>
<proteinExistence type="predicted"/>
<dbReference type="Gene3D" id="3.30.2300.10">
    <property type="entry name" value="THUMP superfamily"/>
    <property type="match status" value="1"/>
</dbReference>
<name>A0ABR3PB61_9PEZI</name>
<dbReference type="SMART" id="SM00981">
    <property type="entry name" value="THUMP"/>
    <property type="match status" value="1"/>
</dbReference>
<dbReference type="Pfam" id="PF02926">
    <property type="entry name" value="THUMP"/>
    <property type="match status" value="1"/>
</dbReference>
<dbReference type="Proteomes" id="UP001562354">
    <property type="component" value="Unassembled WGS sequence"/>
</dbReference>
<feature type="domain" description="THUMP" evidence="3">
    <location>
        <begin position="154"/>
        <end position="261"/>
    </location>
</feature>
<dbReference type="InterPro" id="IPR004114">
    <property type="entry name" value="THUMP_dom"/>
</dbReference>
<keyword evidence="5" id="KW-1185">Reference proteome</keyword>
<feature type="region of interest" description="Disordered" evidence="2">
    <location>
        <begin position="1"/>
        <end position="50"/>
    </location>
</feature>
<dbReference type="SUPFAM" id="SSF143437">
    <property type="entry name" value="THUMP domain-like"/>
    <property type="match status" value="1"/>
</dbReference>
<dbReference type="CDD" id="cd11717">
    <property type="entry name" value="THUMP_THUMPD1_like"/>
    <property type="match status" value="1"/>
</dbReference>
<evidence type="ECO:0000256" key="2">
    <source>
        <dbReference type="SAM" id="MobiDB-lite"/>
    </source>
</evidence>
<evidence type="ECO:0000256" key="1">
    <source>
        <dbReference type="PROSITE-ProRule" id="PRU00529"/>
    </source>
</evidence>
<dbReference type="GeneID" id="95980411"/>
<dbReference type="InterPro" id="IPR040183">
    <property type="entry name" value="THUMPD1-like"/>
</dbReference>
<evidence type="ECO:0000313" key="5">
    <source>
        <dbReference type="Proteomes" id="UP001562354"/>
    </source>
</evidence>
<comment type="caution">
    <text evidence="4">The sequence shown here is derived from an EMBL/GenBank/DDBJ whole genome shotgun (WGS) entry which is preliminary data.</text>
</comment>
<keyword evidence="1" id="KW-0694">RNA-binding</keyword>